<comment type="pathway">
    <text evidence="2 7">Glycolipid biosynthesis; glycosylphosphatidylinositol-anchor biosynthesis.</text>
</comment>
<dbReference type="OrthoDB" id="690928at2759"/>
<name>A0A4Y2KVW6_ARAVE</name>
<dbReference type="GO" id="GO:0016020">
    <property type="term" value="C:membrane"/>
    <property type="evidence" value="ECO:0007669"/>
    <property type="project" value="UniProtKB-SubCell"/>
</dbReference>
<feature type="domain" description="PIG-P" evidence="9">
    <location>
        <begin position="11"/>
        <end position="123"/>
    </location>
</feature>
<evidence type="ECO:0000256" key="2">
    <source>
        <dbReference type="ARBA" id="ARBA00004687"/>
    </source>
</evidence>
<evidence type="ECO:0000256" key="7">
    <source>
        <dbReference type="PIRNR" id="PIRNR008765"/>
    </source>
</evidence>
<evidence type="ECO:0000313" key="11">
    <source>
        <dbReference type="Proteomes" id="UP000499080"/>
    </source>
</evidence>
<gene>
    <name evidence="10" type="primary">PIGP</name>
    <name evidence="10" type="ORF">AVEN_236834_1</name>
</gene>
<keyword evidence="7 10" id="KW-0808">Transferase</keyword>
<dbReference type="GO" id="GO:0005783">
    <property type="term" value="C:endoplasmic reticulum"/>
    <property type="evidence" value="ECO:0007669"/>
    <property type="project" value="TreeGrafter"/>
</dbReference>
<dbReference type="InterPro" id="IPR052263">
    <property type="entry name" value="GPI_Anchor_Biosynth"/>
</dbReference>
<reference evidence="10 11" key="1">
    <citation type="journal article" date="2019" name="Sci. Rep.">
        <title>Orb-weaving spider Araneus ventricosus genome elucidates the spidroin gene catalogue.</title>
        <authorList>
            <person name="Kono N."/>
            <person name="Nakamura H."/>
            <person name="Ohtoshi R."/>
            <person name="Moran D.A.P."/>
            <person name="Shinohara A."/>
            <person name="Yoshida Y."/>
            <person name="Fujiwara M."/>
            <person name="Mori M."/>
            <person name="Tomita M."/>
            <person name="Arakawa K."/>
        </authorList>
    </citation>
    <scope>NUCLEOTIDE SEQUENCE [LARGE SCALE GENOMIC DNA]</scope>
</reference>
<evidence type="ECO:0000256" key="4">
    <source>
        <dbReference type="ARBA" id="ARBA00022692"/>
    </source>
</evidence>
<keyword evidence="3 7" id="KW-0337">GPI-anchor biosynthesis</keyword>
<dbReference type="AlphaFoldDB" id="A0A4Y2KVW6"/>
<evidence type="ECO:0000259" key="9">
    <source>
        <dbReference type="Pfam" id="PF08510"/>
    </source>
</evidence>
<dbReference type="PANTHER" id="PTHR46346:SF1">
    <property type="entry name" value="PHOSPHATIDYLINOSITOL N-ACETYLGLUCOSAMINYLTRANSFERASE SUBUNIT P"/>
    <property type="match status" value="1"/>
</dbReference>
<comment type="subcellular location">
    <subcellularLocation>
        <location evidence="1">Membrane</location>
        <topology evidence="1">Multi-pass membrane protein</topology>
    </subcellularLocation>
</comment>
<dbReference type="InterPro" id="IPR016542">
    <property type="entry name" value="PIG-P_GPI19"/>
</dbReference>
<keyword evidence="5 8" id="KW-1133">Transmembrane helix</keyword>
<dbReference type="GO" id="GO:0017176">
    <property type="term" value="F:phosphatidylinositol N-acetylglucosaminyltransferase activity"/>
    <property type="evidence" value="ECO:0007669"/>
    <property type="project" value="UniProtKB-UniRule"/>
</dbReference>
<feature type="transmembrane region" description="Helical" evidence="8">
    <location>
        <begin position="53"/>
        <end position="74"/>
    </location>
</feature>
<comment type="similarity">
    <text evidence="7">Belongs to the PIGP family.</text>
</comment>
<evidence type="ECO:0000256" key="6">
    <source>
        <dbReference type="ARBA" id="ARBA00023136"/>
    </source>
</evidence>
<organism evidence="10 11">
    <name type="scientific">Araneus ventricosus</name>
    <name type="common">Orbweaver spider</name>
    <name type="synonym">Epeira ventricosa</name>
    <dbReference type="NCBI Taxonomy" id="182803"/>
    <lineage>
        <taxon>Eukaryota</taxon>
        <taxon>Metazoa</taxon>
        <taxon>Ecdysozoa</taxon>
        <taxon>Arthropoda</taxon>
        <taxon>Chelicerata</taxon>
        <taxon>Arachnida</taxon>
        <taxon>Araneae</taxon>
        <taxon>Araneomorphae</taxon>
        <taxon>Entelegynae</taxon>
        <taxon>Araneoidea</taxon>
        <taxon>Araneidae</taxon>
        <taxon>Araneus</taxon>
    </lineage>
</organism>
<evidence type="ECO:0000313" key="10">
    <source>
        <dbReference type="EMBL" id="GBN06445.1"/>
    </source>
</evidence>
<dbReference type="PIRSF" id="PIRSF008765">
    <property type="entry name" value="PIG-P_GPI19"/>
    <property type="match status" value="1"/>
</dbReference>
<keyword evidence="6 7" id="KW-0472">Membrane</keyword>
<comment type="caution">
    <text evidence="10">The sequence shown here is derived from an EMBL/GenBank/DDBJ whole genome shotgun (WGS) entry which is preliminary data.</text>
</comment>
<sequence length="131" mass="14877">MSENSPAPTPTRSVYGFVMYIASYTLFFIYLIWAYIPDPWLHSLGLTYWPQKYWAVAIPVFVCCCLAIFALLIYPGVSLMMTPDLSSIQTITDEYARNPKPAVKGSIPPIYDIPISEVCHKLYLKKKSSVK</sequence>
<evidence type="ECO:0000256" key="3">
    <source>
        <dbReference type="ARBA" id="ARBA00022502"/>
    </source>
</evidence>
<dbReference type="Pfam" id="PF08510">
    <property type="entry name" value="PIG-P"/>
    <property type="match status" value="1"/>
</dbReference>
<dbReference type="InterPro" id="IPR013717">
    <property type="entry name" value="PIG-P"/>
</dbReference>
<dbReference type="EMBL" id="BGPR01005064">
    <property type="protein sequence ID" value="GBN06445.1"/>
    <property type="molecule type" value="Genomic_DNA"/>
</dbReference>
<evidence type="ECO:0000256" key="5">
    <source>
        <dbReference type="ARBA" id="ARBA00022989"/>
    </source>
</evidence>
<dbReference type="UniPathway" id="UPA00196"/>
<proteinExistence type="inferred from homology"/>
<dbReference type="GO" id="GO:0006506">
    <property type="term" value="P:GPI anchor biosynthetic process"/>
    <property type="evidence" value="ECO:0007669"/>
    <property type="project" value="UniProtKB-UniPathway"/>
</dbReference>
<comment type="function">
    <text evidence="7">Part of the complex catalyzing the transfer of N-acetylglucosamine from UDP-N-acetylglucosamine to phosphatidylinositol, the first step of GPI biosynthesis.</text>
</comment>
<evidence type="ECO:0000256" key="1">
    <source>
        <dbReference type="ARBA" id="ARBA00004141"/>
    </source>
</evidence>
<keyword evidence="11" id="KW-1185">Reference proteome</keyword>
<evidence type="ECO:0000256" key="8">
    <source>
        <dbReference type="SAM" id="Phobius"/>
    </source>
</evidence>
<dbReference type="Proteomes" id="UP000499080">
    <property type="component" value="Unassembled WGS sequence"/>
</dbReference>
<keyword evidence="4 8" id="KW-0812">Transmembrane</keyword>
<accession>A0A4Y2KVW6</accession>
<feature type="transmembrane region" description="Helical" evidence="8">
    <location>
        <begin position="12"/>
        <end position="33"/>
    </location>
</feature>
<protein>
    <recommendedName>
        <fullName evidence="7">Phosphatidylinositol N-acetylglucosaminyltransferase subunit P</fullName>
    </recommendedName>
</protein>
<keyword evidence="10" id="KW-0328">Glycosyltransferase</keyword>
<dbReference type="PANTHER" id="PTHR46346">
    <property type="entry name" value="PHOSPHATIDYLINOSITOL N-ACETYLGLUCOSAMINYLTRANSFERASE SUBUNIT P"/>
    <property type="match status" value="1"/>
</dbReference>